<dbReference type="PANTHER" id="PTHR42791:SF1">
    <property type="entry name" value="N-ACETYLTRANSFERASE DOMAIN-CONTAINING PROTEIN"/>
    <property type="match status" value="1"/>
</dbReference>
<dbReference type="OrthoDB" id="9797456at2"/>
<dbReference type="GeneID" id="96610876"/>
<dbReference type="InterPro" id="IPR016181">
    <property type="entry name" value="Acyl_CoA_acyltransferase"/>
</dbReference>
<keyword evidence="1" id="KW-0808">Transferase</keyword>
<dbReference type="STRING" id="2045.KR76_18895"/>
<dbReference type="Gene3D" id="3.40.630.30">
    <property type="match status" value="1"/>
</dbReference>
<dbReference type="AlphaFoldDB" id="A0A0A1DSD7"/>
<dbReference type="KEGG" id="psim:KR76_18895"/>
<dbReference type="EMBL" id="CP009896">
    <property type="protein sequence ID" value="AIY18320.1"/>
    <property type="molecule type" value="Genomic_DNA"/>
</dbReference>
<dbReference type="HOGENOM" id="CLU_060131_7_2_11"/>
<dbReference type="Proteomes" id="UP000030300">
    <property type="component" value="Chromosome"/>
</dbReference>
<protein>
    <submittedName>
        <fullName evidence="1">Putative acetyltransferase</fullName>
    </submittedName>
</protein>
<sequence>MTIPIRRAGENDVAAAADTLAAAFADYAWTRWSVPADDHAARLRELQALYLRHALAHGVVLVSDDVRAVAALLPAGAPAPGSAVQERVAALHGDRLPALLVAELPPRPAGAWDLATLGVHPDARGRGLGSTVVATALGLVAADDPAAVVALETSDERNVRLYERHGFVTTARTQVPDGPLVVSMVRAAPGAATAPS</sequence>
<dbReference type="Pfam" id="PF13508">
    <property type="entry name" value="Acetyltransf_7"/>
    <property type="match status" value="1"/>
</dbReference>
<name>A0A0A1DSD7_NOCSI</name>
<reference evidence="1 2" key="1">
    <citation type="journal article" date="2015" name="Genome Announc.">
        <title>Complete Genome Sequence of Steroid-Transforming Nocardioides simplex VKM Ac-2033D.</title>
        <authorList>
            <person name="Shtratnikova V.Y."/>
            <person name="Schelkunov M.I."/>
            <person name="Pekov Y.A."/>
            <person name="Fokina V.V."/>
            <person name="Logacheva M.D."/>
            <person name="Sokolov S.L."/>
            <person name="Bragin E.Y."/>
            <person name="Ashapkin V.V."/>
            <person name="Donova M.V."/>
        </authorList>
    </citation>
    <scope>NUCLEOTIDE SEQUENCE [LARGE SCALE GENOMIC DNA]</scope>
    <source>
        <strain evidence="1 2">VKM Ac-2033D</strain>
    </source>
</reference>
<dbReference type="CDD" id="cd04301">
    <property type="entry name" value="NAT_SF"/>
    <property type="match status" value="1"/>
</dbReference>
<dbReference type="GO" id="GO:0016747">
    <property type="term" value="F:acyltransferase activity, transferring groups other than amino-acyl groups"/>
    <property type="evidence" value="ECO:0007669"/>
    <property type="project" value="InterPro"/>
</dbReference>
<evidence type="ECO:0000313" key="2">
    <source>
        <dbReference type="Proteomes" id="UP000030300"/>
    </source>
</evidence>
<dbReference type="SUPFAM" id="SSF55729">
    <property type="entry name" value="Acyl-CoA N-acyltransferases (Nat)"/>
    <property type="match status" value="1"/>
</dbReference>
<dbReference type="PANTHER" id="PTHR42791">
    <property type="entry name" value="GNAT FAMILY ACETYLTRANSFERASE"/>
    <property type="match status" value="1"/>
</dbReference>
<organism evidence="1 2">
    <name type="scientific">Nocardioides simplex</name>
    <name type="common">Arthrobacter simplex</name>
    <dbReference type="NCBI Taxonomy" id="2045"/>
    <lineage>
        <taxon>Bacteria</taxon>
        <taxon>Bacillati</taxon>
        <taxon>Actinomycetota</taxon>
        <taxon>Actinomycetes</taxon>
        <taxon>Propionibacteriales</taxon>
        <taxon>Nocardioidaceae</taxon>
        <taxon>Pimelobacter</taxon>
    </lineage>
</organism>
<dbReference type="InterPro" id="IPR052523">
    <property type="entry name" value="Trichothecene_AcTrans"/>
</dbReference>
<keyword evidence="2" id="KW-1185">Reference proteome</keyword>
<dbReference type="InterPro" id="IPR000182">
    <property type="entry name" value="GNAT_dom"/>
</dbReference>
<dbReference type="eggNOG" id="COG0454">
    <property type="taxonomic scope" value="Bacteria"/>
</dbReference>
<dbReference type="PROSITE" id="PS51186">
    <property type="entry name" value="GNAT"/>
    <property type="match status" value="1"/>
</dbReference>
<accession>A0A0A1DSD7</accession>
<dbReference type="RefSeq" id="WP_038680450.1">
    <property type="nucleotide sequence ID" value="NZ_BJMC01000022.1"/>
</dbReference>
<proteinExistence type="predicted"/>
<evidence type="ECO:0000313" key="1">
    <source>
        <dbReference type="EMBL" id="AIY18320.1"/>
    </source>
</evidence>
<gene>
    <name evidence="1" type="ORF">KR76_18895</name>
</gene>